<feature type="transmembrane region" description="Helical" evidence="1">
    <location>
        <begin position="388"/>
        <end position="407"/>
    </location>
</feature>
<evidence type="ECO:0000256" key="1">
    <source>
        <dbReference type="SAM" id="Phobius"/>
    </source>
</evidence>
<dbReference type="EMBL" id="BAAACF010000014">
    <property type="protein sequence ID" value="GAA0731221.1"/>
    <property type="molecule type" value="Genomic_DNA"/>
</dbReference>
<accession>A0ABN1J7V4</accession>
<feature type="transmembrane region" description="Helical" evidence="1">
    <location>
        <begin position="325"/>
        <end position="349"/>
    </location>
</feature>
<evidence type="ECO:0000313" key="3">
    <source>
        <dbReference type="Proteomes" id="UP001500339"/>
    </source>
</evidence>
<keyword evidence="3" id="KW-1185">Reference proteome</keyword>
<feature type="transmembrane region" description="Helical" evidence="1">
    <location>
        <begin position="124"/>
        <end position="146"/>
    </location>
</feature>
<comment type="caution">
    <text evidence="2">The sequence shown here is derived from an EMBL/GenBank/DDBJ whole genome shotgun (WGS) entry which is preliminary data.</text>
</comment>
<sequence>MTTKSLLSSYKILILYFVSFLVFGFLSDSPYKILSGLKIIVVQPDILITDYLQIGGLGASFVNSGLICLICIFILIKIGVKPNGSTYAALFTMAGFSFFGKNLSNIWPIFIGTWLYSRYKKEPYLNYILVALFGSTLSPTVSQVQFSSNLPFGLAIFLGISLGIFIGFILPPISSYCVRIHEGYNLYNSGFAAGLLATLIMAVFRSFGINFGQRYLWSTEYTGILFIYLNLLFISMIIIGYYLNGKSFKNLKDLFRTPGRMVSDYCLQFGEGCSLINMGILGIIFTLYVVLVQGDLNGPTMAGIFTIVGFGAFGKHIKNTVPVALGTVIASFLNIWSINSAGMLLATLFGTTLAPISGTFGPVYGIIAGFLHACMVMNVGYLHAGLNLYNNGFSGGLVAIILLPIITSLRKEK</sequence>
<keyword evidence="1" id="KW-0472">Membrane</keyword>
<feature type="transmembrane region" description="Helical" evidence="1">
    <location>
        <begin position="296"/>
        <end position="313"/>
    </location>
</feature>
<feature type="transmembrane region" description="Helical" evidence="1">
    <location>
        <begin position="51"/>
        <end position="76"/>
    </location>
</feature>
<dbReference type="InterPro" id="IPR011470">
    <property type="entry name" value="DUF1576"/>
</dbReference>
<proteinExistence type="predicted"/>
<dbReference type="Proteomes" id="UP001500339">
    <property type="component" value="Unassembled WGS sequence"/>
</dbReference>
<feature type="transmembrane region" description="Helical" evidence="1">
    <location>
        <begin position="185"/>
        <end position="204"/>
    </location>
</feature>
<protein>
    <submittedName>
        <fullName evidence="2">DUF1576 domain-containing protein</fullName>
    </submittedName>
</protein>
<name>A0ABN1J7V4_9CLOT</name>
<evidence type="ECO:0000313" key="2">
    <source>
        <dbReference type="EMBL" id="GAA0731221.1"/>
    </source>
</evidence>
<feature type="transmembrane region" description="Helical" evidence="1">
    <location>
        <begin position="224"/>
        <end position="244"/>
    </location>
</feature>
<feature type="transmembrane region" description="Helical" evidence="1">
    <location>
        <begin position="152"/>
        <end position="173"/>
    </location>
</feature>
<feature type="transmembrane region" description="Helical" evidence="1">
    <location>
        <begin position="361"/>
        <end position="381"/>
    </location>
</feature>
<organism evidence="2 3">
    <name type="scientific">Clostridium malenominatum</name>
    <dbReference type="NCBI Taxonomy" id="1539"/>
    <lineage>
        <taxon>Bacteria</taxon>
        <taxon>Bacillati</taxon>
        <taxon>Bacillota</taxon>
        <taxon>Clostridia</taxon>
        <taxon>Eubacteriales</taxon>
        <taxon>Clostridiaceae</taxon>
        <taxon>Clostridium</taxon>
    </lineage>
</organism>
<keyword evidence="1" id="KW-0812">Transmembrane</keyword>
<keyword evidence="1" id="KW-1133">Transmembrane helix</keyword>
<feature type="transmembrane region" description="Helical" evidence="1">
    <location>
        <begin position="265"/>
        <end position="290"/>
    </location>
</feature>
<dbReference type="Pfam" id="PF07613">
    <property type="entry name" value="DUF1576"/>
    <property type="match status" value="2"/>
</dbReference>
<reference evidence="2 3" key="1">
    <citation type="journal article" date="2019" name="Int. J. Syst. Evol. Microbiol.">
        <title>The Global Catalogue of Microorganisms (GCM) 10K type strain sequencing project: providing services to taxonomists for standard genome sequencing and annotation.</title>
        <authorList>
            <consortium name="The Broad Institute Genomics Platform"/>
            <consortium name="The Broad Institute Genome Sequencing Center for Infectious Disease"/>
            <person name="Wu L."/>
            <person name="Ma J."/>
        </authorList>
    </citation>
    <scope>NUCLEOTIDE SEQUENCE [LARGE SCALE GENOMIC DNA]</scope>
    <source>
        <strain evidence="2 3">JCM 1405</strain>
    </source>
</reference>
<feature type="transmembrane region" description="Helical" evidence="1">
    <location>
        <begin position="12"/>
        <end position="31"/>
    </location>
</feature>
<gene>
    <name evidence="2" type="ORF">GCM10008905_33290</name>
</gene>
<dbReference type="RefSeq" id="WP_343771582.1">
    <property type="nucleotide sequence ID" value="NZ_BAAACF010000014.1"/>
</dbReference>